<dbReference type="PANTHER" id="PTHR47171:SF3">
    <property type="entry name" value="FARA-RELATED"/>
    <property type="match status" value="1"/>
</dbReference>
<dbReference type="OrthoDB" id="5121955at2759"/>
<name>A0A7R7XLX6_9EURO</name>
<evidence type="ECO:0000256" key="3">
    <source>
        <dbReference type="ARBA" id="ARBA00023125"/>
    </source>
</evidence>
<reference evidence="8" key="1">
    <citation type="submission" date="2021-01" db="EMBL/GenBank/DDBJ databases">
        <authorList>
            <consortium name="Aspergillus puulaauensis MK2 genome sequencing consortium"/>
            <person name="Kazuki M."/>
            <person name="Futagami T."/>
        </authorList>
    </citation>
    <scope>NUCLEOTIDE SEQUENCE</scope>
    <source>
        <strain evidence="8">MK2</strain>
    </source>
</reference>
<dbReference type="GeneID" id="64973931"/>
<organism evidence="8 9">
    <name type="scientific">Aspergillus puulaauensis</name>
    <dbReference type="NCBI Taxonomy" id="1220207"/>
    <lineage>
        <taxon>Eukaryota</taxon>
        <taxon>Fungi</taxon>
        <taxon>Dikarya</taxon>
        <taxon>Ascomycota</taxon>
        <taxon>Pezizomycotina</taxon>
        <taxon>Eurotiomycetes</taxon>
        <taxon>Eurotiomycetidae</taxon>
        <taxon>Eurotiales</taxon>
        <taxon>Aspergillaceae</taxon>
        <taxon>Aspergillus</taxon>
    </lineage>
</organism>
<evidence type="ECO:0000256" key="4">
    <source>
        <dbReference type="ARBA" id="ARBA00023163"/>
    </source>
</evidence>
<dbReference type="RefSeq" id="XP_041556120.1">
    <property type="nucleotide sequence ID" value="XM_041703434.1"/>
</dbReference>
<dbReference type="Proteomes" id="UP000654913">
    <property type="component" value="Chromosome 4"/>
</dbReference>
<evidence type="ECO:0000313" key="9">
    <source>
        <dbReference type="Proteomes" id="UP000654913"/>
    </source>
</evidence>
<accession>A0A7R7XLX6</accession>
<dbReference type="GO" id="GO:0006351">
    <property type="term" value="P:DNA-templated transcription"/>
    <property type="evidence" value="ECO:0007669"/>
    <property type="project" value="InterPro"/>
</dbReference>
<dbReference type="PANTHER" id="PTHR47171">
    <property type="entry name" value="FARA-RELATED"/>
    <property type="match status" value="1"/>
</dbReference>
<dbReference type="SMART" id="SM00906">
    <property type="entry name" value="Fungal_trans"/>
    <property type="match status" value="1"/>
</dbReference>
<evidence type="ECO:0000256" key="6">
    <source>
        <dbReference type="SAM" id="MobiDB-lite"/>
    </source>
</evidence>
<gene>
    <name evidence="8" type="primary">CTF1_1</name>
    <name evidence="8" type="ORF">APUU_40370A</name>
</gene>
<dbReference type="CDD" id="cd12148">
    <property type="entry name" value="fungal_TF_MHR"/>
    <property type="match status" value="1"/>
</dbReference>
<evidence type="ECO:0000256" key="5">
    <source>
        <dbReference type="ARBA" id="ARBA00023242"/>
    </source>
</evidence>
<dbReference type="InterPro" id="IPR007219">
    <property type="entry name" value="XnlR_reg_dom"/>
</dbReference>
<evidence type="ECO:0000256" key="2">
    <source>
        <dbReference type="ARBA" id="ARBA00023015"/>
    </source>
</evidence>
<keyword evidence="2" id="KW-0805">Transcription regulation</keyword>
<proteinExistence type="predicted"/>
<dbReference type="GO" id="GO:0008270">
    <property type="term" value="F:zinc ion binding"/>
    <property type="evidence" value="ECO:0007669"/>
    <property type="project" value="InterPro"/>
</dbReference>
<evidence type="ECO:0000256" key="1">
    <source>
        <dbReference type="ARBA" id="ARBA00022833"/>
    </source>
</evidence>
<dbReference type="GO" id="GO:0003677">
    <property type="term" value="F:DNA binding"/>
    <property type="evidence" value="ECO:0007669"/>
    <property type="project" value="UniProtKB-KW"/>
</dbReference>
<keyword evidence="5" id="KW-0539">Nucleus</keyword>
<dbReference type="AlphaFoldDB" id="A0A7R7XLX6"/>
<sequence length="523" mass="59098">MTATPPDGEPGSPQTIFSAGEFLDRSDEEDPALAGSVVRPMSISSRPGLGRNGQVVHLGQTSNICLLDLESRVPSDTVHYPLSGRLNCGSSKATNEHKILQKLGAFLLPPRAICDAIVQAFFQWVFPILPILDTAEFMERYEDVKNPPSILLMQAVLLAGTRACKDPRLLDKTGSSAAAARIFYKRATSLFEFNYEDDRIIVTQALMLIGWYWDDPNEPLKDPFDWTRNAISVAYAAGLHRSVAKSQLLESEKRLRTRIWWALFTRDRSIAIFYGRPLGIHLEDSDLDPLVRSDFVEGGSLILTEVQIEFFTQYVRLCETMENIVSYYNRASRSSTKSISGIVYYDLSLTNWLANCPPELRWESSPHDFWSALLNITYCSVLCQLHQFNCFKTFGFPTNQVSGTIDISYEIALYAAKMITELLERFQAEQEMQYCPAFIVYSIYSALSMHVIQTRRSSPQETRRNKQQIDTCMRALRQVSRVIYRVFEAMVGDKTASPTAIATPCVNDVVKQLQTSVYLPSET</sequence>
<evidence type="ECO:0000313" key="8">
    <source>
        <dbReference type="EMBL" id="BCS23926.1"/>
    </source>
</evidence>
<dbReference type="InterPro" id="IPR052073">
    <property type="entry name" value="Amide_Lactam_Regulators"/>
</dbReference>
<keyword evidence="9" id="KW-1185">Reference proteome</keyword>
<evidence type="ECO:0000259" key="7">
    <source>
        <dbReference type="SMART" id="SM00906"/>
    </source>
</evidence>
<keyword evidence="3" id="KW-0238">DNA-binding</keyword>
<dbReference type="KEGG" id="apuu:APUU_40370A"/>
<feature type="domain" description="Xylanolytic transcriptional activator regulatory" evidence="7">
    <location>
        <begin position="223"/>
        <end position="295"/>
    </location>
</feature>
<keyword evidence="4" id="KW-0804">Transcription</keyword>
<keyword evidence="1" id="KW-0862">Zinc</keyword>
<dbReference type="Pfam" id="PF04082">
    <property type="entry name" value="Fungal_trans"/>
    <property type="match status" value="1"/>
</dbReference>
<protein>
    <submittedName>
        <fullName evidence="8">Transcriptional activator of fatty acid utilization</fullName>
    </submittedName>
</protein>
<dbReference type="EMBL" id="AP024446">
    <property type="protein sequence ID" value="BCS23926.1"/>
    <property type="molecule type" value="Genomic_DNA"/>
</dbReference>
<feature type="region of interest" description="Disordered" evidence="6">
    <location>
        <begin position="1"/>
        <end position="28"/>
    </location>
</feature>
<reference evidence="8" key="2">
    <citation type="submission" date="2021-02" db="EMBL/GenBank/DDBJ databases">
        <title>Aspergillus puulaauensis MK2 genome sequence.</title>
        <authorList>
            <person name="Futagami T."/>
            <person name="Mori K."/>
            <person name="Kadooka C."/>
            <person name="Tanaka T."/>
        </authorList>
    </citation>
    <scope>NUCLEOTIDE SEQUENCE</scope>
    <source>
        <strain evidence="8">MK2</strain>
    </source>
</reference>